<evidence type="ECO:0008006" key="3">
    <source>
        <dbReference type="Google" id="ProtNLM"/>
    </source>
</evidence>
<dbReference type="EMBL" id="BARS01011233">
    <property type="protein sequence ID" value="GAF99484.1"/>
    <property type="molecule type" value="Genomic_DNA"/>
</dbReference>
<name>X0U1V0_9ZZZZ</name>
<accession>X0U1V0</accession>
<dbReference type="InterPro" id="IPR029069">
    <property type="entry name" value="HotDog_dom_sf"/>
</dbReference>
<dbReference type="Gene3D" id="3.10.129.10">
    <property type="entry name" value="Hotdog Thioesterase"/>
    <property type="match status" value="1"/>
</dbReference>
<dbReference type="AlphaFoldDB" id="X0U1V0"/>
<dbReference type="SUPFAM" id="SSF54637">
    <property type="entry name" value="Thioesterase/thiol ester dehydrase-isomerase"/>
    <property type="match status" value="1"/>
</dbReference>
<sequence length="82" mass="9566">MPPPLLFDLSQIDLKAKPVFDREAINEVNPQRFEMQQLDGILWYDKDKRLVLGYKDVKEDEFWARGHIPGRPLMPGVIMVEA</sequence>
<dbReference type="Pfam" id="PF07977">
    <property type="entry name" value="FabA"/>
    <property type="match status" value="1"/>
</dbReference>
<comment type="caution">
    <text evidence="2">The sequence shown here is derived from an EMBL/GenBank/DDBJ whole genome shotgun (WGS) entry which is preliminary data.</text>
</comment>
<evidence type="ECO:0000256" key="1">
    <source>
        <dbReference type="ARBA" id="ARBA00023239"/>
    </source>
</evidence>
<dbReference type="GO" id="GO:0016829">
    <property type="term" value="F:lyase activity"/>
    <property type="evidence" value="ECO:0007669"/>
    <property type="project" value="UniProtKB-KW"/>
</dbReference>
<keyword evidence="1" id="KW-0456">Lyase</keyword>
<protein>
    <recommendedName>
        <fullName evidence="3">Beta-hydroxyacyl-ACP dehydratase</fullName>
    </recommendedName>
</protein>
<dbReference type="PANTHER" id="PTHR30272:SF1">
    <property type="entry name" value="3-HYDROXYACYL-[ACYL-CARRIER-PROTEIN] DEHYDRATASE"/>
    <property type="match status" value="1"/>
</dbReference>
<dbReference type="InterPro" id="IPR013114">
    <property type="entry name" value="FabA_FabZ"/>
</dbReference>
<dbReference type="PANTHER" id="PTHR30272">
    <property type="entry name" value="3-HYDROXYACYL-[ACYL-CARRIER-PROTEIN] DEHYDRATASE"/>
    <property type="match status" value="1"/>
</dbReference>
<organism evidence="2">
    <name type="scientific">marine sediment metagenome</name>
    <dbReference type="NCBI Taxonomy" id="412755"/>
    <lineage>
        <taxon>unclassified sequences</taxon>
        <taxon>metagenomes</taxon>
        <taxon>ecological metagenomes</taxon>
    </lineage>
</organism>
<evidence type="ECO:0000313" key="2">
    <source>
        <dbReference type="EMBL" id="GAF99484.1"/>
    </source>
</evidence>
<proteinExistence type="predicted"/>
<gene>
    <name evidence="2" type="ORF">S01H1_20508</name>
</gene>
<feature type="non-terminal residue" evidence="2">
    <location>
        <position position="82"/>
    </location>
</feature>
<reference evidence="2" key="1">
    <citation type="journal article" date="2014" name="Front. Microbiol.">
        <title>High frequency of phylogenetically diverse reductive dehalogenase-homologous genes in deep subseafloor sedimentary metagenomes.</title>
        <authorList>
            <person name="Kawai M."/>
            <person name="Futagami T."/>
            <person name="Toyoda A."/>
            <person name="Takaki Y."/>
            <person name="Nishi S."/>
            <person name="Hori S."/>
            <person name="Arai W."/>
            <person name="Tsubouchi T."/>
            <person name="Morono Y."/>
            <person name="Uchiyama I."/>
            <person name="Ito T."/>
            <person name="Fujiyama A."/>
            <person name="Inagaki F."/>
            <person name="Takami H."/>
        </authorList>
    </citation>
    <scope>NUCLEOTIDE SEQUENCE</scope>
    <source>
        <strain evidence="2">Expedition CK06-06</strain>
    </source>
</reference>